<dbReference type="KEGG" id="vg:40080276"/>
<sequence>MANGLRKTGQTNTFPERPPVPGRPAYCYVERRIVPNVNGGQPIGDDYFGSHNANSATNSGSYTVGVPQYTDKVPQYTSMWKVVDVTICVPAVPSEPGIPGKTIVDPKTGWNAGGRSVTAVEGDAILKFTVPDKPTGVLVGFSDGRFDNSFGHPTHAFAFYPDRFRIYDRGVIIFEDFFRFTNRYAMSRVGGRVTFYEVNPNDDSSLRPIVNGITPSGGTIYADATLYSVGDFVNDPSFGGNSSAQLNALVPRLRPTIYEATYAGVDSELPRMVLVADAVEPQVINGIVPMPLGNISNYSGATLVRTLPRLVLQAGTSDFVAPWSYVSAHIPRPFGSTTILTGEVLGLDNTIPTPQRLISDRPYAEAGGKWPSRYIIDVWENLWPPGTLMVPEPMPVYSTAMLDAPVLLMVTDGMEISGTIDLIMLVSLDAYDYLGLNTTFTLESTIELMMRDGLAVYSNISTARETALQYAVNVLTGALTTYQNFGFTGFARVGNDTFGIKNDGLYRLEGETDDGELLRALIDFGADDYGVKNTKRLSSAYAGITTDGRVYFRITGDDGEERVYTLAGESPEFRTPDGVAKGVAARHWRLRLEVEDASFADLDNIEVEVGVSSRRIHRRN</sequence>
<evidence type="ECO:0000256" key="1">
    <source>
        <dbReference type="SAM" id="MobiDB-lite"/>
    </source>
</evidence>
<feature type="region of interest" description="Disordered" evidence="1">
    <location>
        <begin position="1"/>
        <end position="21"/>
    </location>
</feature>
<protein>
    <submittedName>
        <fullName evidence="2">Uncharacterized protein</fullName>
    </submittedName>
</protein>
<dbReference type="RefSeq" id="YP_009604382.1">
    <property type="nucleotide sequence ID" value="NC_041964.1"/>
</dbReference>
<name>A0A0S3UG08_9CAUD</name>
<proteinExistence type="predicted"/>
<dbReference type="EMBL" id="LC102729">
    <property type="protein sequence ID" value="BAU16410.1"/>
    <property type="molecule type" value="Genomic_DNA"/>
</dbReference>
<reference evidence="2" key="1">
    <citation type="journal article" date="2016" name="Genome Announc.">
        <title>Complete Genome Sequences of Broad-Host-Range Pseudomonas aeruginosa Bacteriophages phiR18 and phiS12-1.</title>
        <authorList>
            <person name="Furusawa T."/>
            <person name="Iwano H."/>
            <person name="Higuchi H."/>
            <person name="Usui M."/>
            <person name="Maruyama F."/>
            <person name="Nakagawa I."/>
            <person name="Yokota H."/>
            <person name="Tamura Y."/>
        </authorList>
    </citation>
    <scope>NUCLEOTIDE SEQUENCE [LARGE SCALE GENOMIC DNA]</scope>
</reference>
<accession>A0A0S3UG08</accession>
<evidence type="ECO:0000313" key="3">
    <source>
        <dbReference type="Proteomes" id="UP000221614"/>
    </source>
</evidence>
<organism evidence="2 3">
    <name type="scientific">Pseudomonas phage phiR18</name>
    <dbReference type="NCBI Taxonomy" id="1752027"/>
    <lineage>
        <taxon>Viruses</taxon>
        <taxon>Duplodnaviria</taxon>
        <taxon>Heunggongvirae</taxon>
        <taxon>Uroviricota</taxon>
        <taxon>Caudoviricetes</taxon>
        <taxon>Kochitakasuvirus</taxon>
        <taxon>Kochitakasuvirus R18</taxon>
    </lineage>
</organism>
<keyword evidence="3" id="KW-1185">Reference proteome</keyword>
<evidence type="ECO:0000313" key="2">
    <source>
        <dbReference type="EMBL" id="BAU16410.1"/>
    </source>
</evidence>
<dbReference type="Proteomes" id="UP000221614">
    <property type="component" value="Segment"/>
</dbReference>
<dbReference type="GeneID" id="40080276"/>